<accession>A0A6J1FD17</accession>
<dbReference type="RefSeq" id="XP_022936225.1">
    <property type="nucleotide sequence ID" value="XM_023080457.1"/>
</dbReference>
<dbReference type="GeneID" id="111442898"/>
<sequence length="104" mass="11723">MGNCLRRDGAAAQWAGEEWDFLAAEDDGREGLLGEIEKKKSSTAATEVKIKITKRQLEELLGKVDIKEMSVQQVLAQLIGVGDQFHESRHRHWRPVLQSIPEVD</sequence>
<evidence type="ECO:0000313" key="1">
    <source>
        <dbReference type="Proteomes" id="UP000504609"/>
    </source>
</evidence>
<dbReference type="Proteomes" id="UP000504609">
    <property type="component" value="Unplaced"/>
</dbReference>
<name>A0A6J1FD17_CUCMO</name>
<organism evidence="1 2">
    <name type="scientific">Cucurbita moschata</name>
    <name type="common">Winter crookneck squash</name>
    <name type="synonym">Cucurbita pepo var. moschata</name>
    <dbReference type="NCBI Taxonomy" id="3662"/>
    <lineage>
        <taxon>Eukaryota</taxon>
        <taxon>Viridiplantae</taxon>
        <taxon>Streptophyta</taxon>
        <taxon>Embryophyta</taxon>
        <taxon>Tracheophyta</taxon>
        <taxon>Spermatophyta</taxon>
        <taxon>Magnoliopsida</taxon>
        <taxon>eudicotyledons</taxon>
        <taxon>Gunneridae</taxon>
        <taxon>Pentapetalae</taxon>
        <taxon>rosids</taxon>
        <taxon>fabids</taxon>
        <taxon>Cucurbitales</taxon>
        <taxon>Cucurbitaceae</taxon>
        <taxon>Cucurbiteae</taxon>
        <taxon>Cucurbita</taxon>
    </lineage>
</organism>
<protein>
    <submittedName>
        <fullName evidence="2">Uncharacterized protein LOC111442898</fullName>
    </submittedName>
</protein>
<dbReference type="AlphaFoldDB" id="A0A6J1FD17"/>
<dbReference type="KEGG" id="cmos:111442898"/>
<keyword evidence="1" id="KW-1185">Reference proteome</keyword>
<reference evidence="2" key="1">
    <citation type="submission" date="2025-08" db="UniProtKB">
        <authorList>
            <consortium name="RefSeq"/>
        </authorList>
    </citation>
    <scope>IDENTIFICATION</scope>
    <source>
        <tissue evidence="2">Young leaves</tissue>
    </source>
</reference>
<gene>
    <name evidence="2" type="primary">LOC111442898</name>
</gene>
<evidence type="ECO:0000313" key="2">
    <source>
        <dbReference type="RefSeq" id="XP_022936225.1"/>
    </source>
</evidence>
<dbReference type="PANTHER" id="PTHR33647">
    <property type="entry name" value="OS01G0793900 PROTEIN"/>
    <property type="match status" value="1"/>
</dbReference>
<dbReference type="PANTHER" id="PTHR33647:SF5">
    <property type="entry name" value="OS01G0793900 PROTEIN"/>
    <property type="match status" value="1"/>
</dbReference>
<proteinExistence type="predicted"/>